<keyword evidence="1" id="KW-0472">Membrane</keyword>
<dbReference type="Proteomes" id="UP000198517">
    <property type="component" value="Unassembled WGS sequence"/>
</dbReference>
<reference evidence="3 4" key="1">
    <citation type="submission" date="2016-10" db="EMBL/GenBank/DDBJ databases">
        <authorList>
            <person name="de Groot N.N."/>
        </authorList>
    </citation>
    <scope>NUCLEOTIDE SEQUENCE [LARGE SCALE GENOMIC DNA]</scope>
    <source>
        <strain evidence="3 4">DSM 24015</strain>
    </source>
</reference>
<name>A0A1G6Y7V7_9FLAO</name>
<accession>A0A1G6Y7V7</accession>
<protein>
    <submittedName>
        <fullName evidence="3">Short C-terminal domain-containing protein</fullName>
    </submittedName>
</protein>
<dbReference type="OrthoDB" id="1496235at2"/>
<dbReference type="EMBL" id="FNAS01000001">
    <property type="protein sequence ID" value="SDD86372.1"/>
    <property type="molecule type" value="Genomic_DNA"/>
</dbReference>
<organism evidence="3 4">
    <name type="scientific">Riemerella columbipharyngis</name>
    <dbReference type="NCBI Taxonomy" id="1071918"/>
    <lineage>
        <taxon>Bacteria</taxon>
        <taxon>Pseudomonadati</taxon>
        <taxon>Bacteroidota</taxon>
        <taxon>Flavobacteriia</taxon>
        <taxon>Flavobacteriales</taxon>
        <taxon>Weeksellaceae</taxon>
        <taxon>Riemerella</taxon>
    </lineage>
</organism>
<evidence type="ECO:0000313" key="4">
    <source>
        <dbReference type="Proteomes" id="UP000198517"/>
    </source>
</evidence>
<feature type="domain" description="SHOCT" evidence="2">
    <location>
        <begin position="136"/>
        <end position="155"/>
    </location>
</feature>
<sequence length="171" mass="19873">MHVSQDESENKPLIRIILKIICAPIVCGEASKQNKNKYLWFILGVIEYHAALLVLMRSKTILKVEKSKDENIQKANEEYIAKIKTLAELKNSGILNDEELKIKKGEIQNEYIQKIDRIRELAMANAKEKTEAELFEKLKQAYNSGIITQKEFEEKFLSLVDSEKDKEFKRE</sequence>
<keyword evidence="1" id="KW-1133">Transmembrane helix</keyword>
<dbReference type="Pfam" id="PF09851">
    <property type="entry name" value="SHOCT"/>
    <property type="match status" value="2"/>
</dbReference>
<evidence type="ECO:0000256" key="1">
    <source>
        <dbReference type="SAM" id="Phobius"/>
    </source>
</evidence>
<evidence type="ECO:0000313" key="3">
    <source>
        <dbReference type="EMBL" id="SDD86372.1"/>
    </source>
</evidence>
<keyword evidence="4" id="KW-1185">Reference proteome</keyword>
<evidence type="ECO:0000259" key="2">
    <source>
        <dbReference type="Pfam" id="PF09851"/>
    </source>
</evidence>
<dbReference type="RefSeq" id="WP_092735517.1">
    <property type="nucleotide sequence ID" value="NZ_FNAS01000001.1"/>
</dbReference>
<dbReference type="AlphaFoldDB" id="A0A1G6Y7V7"/>
<proteinExistence type="predicted"/>
<gene>
    <name evidence="3" type="ORF">SAMN05421544_10162</name>
</gene>
<keyword evidence="1" id="KW-0812">Transmembrane</keyword>
<feature type="domain" description="SHOCT" evidence="2">
    <location>
        <begin position="82"/>
        <end position="104"/>
    </location>
</feature>
<feature type="transmembrane region" description="Helical" evidence="1">
    <location>
        <begin position="38"/>
        <end position="56"/>
    </location>
</feature>
<dbReference type="InterPro" id="IPR018649">
    <property type="entry name" value="SHOCT"/>
</dbReference>